<feature type="region of interest" description="Disordered" evidence="3">
    <location>
        <begin position="58"/>
        <end position="96"/>
    </location>
</feature>
<feature type="compositionally biased region" description="Basic and acidic residues" evidence="3">
    <location>
        <begin position="1023"/>
        <end position="1034"/>
    </location>
</feature>
<reference evidence="5" key="1">
    <citation type="journal article" date="2023" name="Insect Mol. Biol.">
        <title>Genome sequencing provides insights into the evolution of gene families encoding plant cell wall-degrading enzymes in longhorned beetles.</title>
        <authorList>
            <person name="Shin N.R."/>
            <person name="Okamura Y."/>
            <person name="Kirsch R."/>
            <person name="Pauchet Y."/>
        </authorList>
    </citation>
    <scope>NUCLEOTIDE SEQUENCE</scope>
    <source>
        <strain evidence="5">AMC_N1</strain>
    </source>
</reference>
<feature type="compositionally biased region" description="Polar residues" evidence="3">
    <location>
        <begin position="575"/>
        <end position="585"/>
    </location>
</feature>
<organism evidence="5 6">
    <name type="scientific">Aromia moschata</name>
    <dbReference type="NCBI Taxonomy" id="1265417"/>
    <lineage>
        <taxon>Eukaryota</taxon>
        <taxon>Metazoa</taxon>
        <taxon>Ecdysozoa</taxon>
        <taxon>Arthropoda</taxon>
        <taxon>Hexapoda</taxon>
        <taxon>Insecta</taxon>
        <taxon>Pterygota</taxon>
        <taxon>Neoptera</taxon>
        <taxon>Endopterygota</taxon>
        <taxon>Coleoptera</taxon>
        <taxon>Polyphaga</taxon>
        <taxon>Cucujiformia</taxon>
        <taxon>Chrysomeloidea</taxon>
        <taxon>Cerambycidae</taxon>
        <taxon>Cerambycinae</taxon>
        <taxon>Callichromatini</taxon>
        <taxon>Aromia</taxon>
    </lineage>
</organism>
<dbReference type="GO" id="GO:0005654">
    <property type="term" value="C:nucleoplasm"/>
    <property type="evidence" value="ECO:0007669"/>
    <property type="project" value="TreeGrafter"/>
</dbReference>
<proteinExistence type="predicted"/>
<feature type="compositionally biased region" description="Basic residues" evidence="3">
    <location>
        <begin position="480"/>
        <end position="490"/>
    </location>
</feature>
<dbReference type="SUPFAM" id="SSF50044">
    <property type="entry name" value="SH3-domain"/>
    <property type="match status" value="1"/>
</dbReference>
<dbReference type="PROSITE" id="PS50002">
    <property type="entry name" value="SH3"/>
    <property type="match status" value="1"/>
</dbReference>
<feature type="compositionally biased region" description="Polar residues" evidence="3">
    <location>
        <begin position="406"/>
        <end position="415"/>
    </location>
</feature>
<feature type="compositionally biased region" description="Polar residues" evidence="3">
    <location>
        <begin position="1061"/>
        <end position="1070"/>
    </location>
</feature>
<evidence type="ECO:0000313" key="6">
    <source>
        <dbReference type="Proteomes" id="UP001162162"/>
    </source>
</evidence>
<comment type="caution">
    <text evidence="5">The sequence shown here is derived from an EMBL/GenBank/DDBJ whole genome shotgun (WGS) entry which is preliminary data.</text>
</comment>
<feature type="region of interest" description="Disordered" evidence="3">
    <location>
        <begin position="938"/>
        <end position="1075"/>
    </location>
</feature>
<dbReference type="SUPFAM" id="SSF103657">
    <property type="entry name" value="BAR/IMD domain-like"/>
    <property type="match status" value="1"/>
</dbReference>
<feature type="region of interest" description="Disordered" evidence="3">
    <location>
        <begin position="534"/>
        <end position="651"/>
    </location>
</feature>
<dbReference type="PANTHER" id="PTHR14206">
    <property type="entry name" value="BRAIN-SPECIFIC ANGIOGENESIS INHIBITOR 1-ASSOCIATED PROTEIN 2"/>
    <property type="match status" value="1"/>
</dbReference>
<evidence type="ECO:0000259" key="4">
    <source>
        <dbReference type="PROSITE" id="PS50002"/>
    </source>
</evidence>
<accession>A0AAV8Z0E2</accession>
<dbReference type="PANTHER" id="PTHR14206:SF7">
    <property type="entry name" value="INSULIN RECEPTOR SUBSTRATE 53 KDA, ISOFORM A"/>
    <property type="match status" value="1"/>
</dbReference>
<evidence type="ECO:0000313" key="5">
    <source>
        <dbReference type="EMBL" id="KAJ8957590.1"/>
    </source>
</evidence>
<feature type="region of interest" description="Disordered" evidence="3">
    <location>
        <begin position="470"/>
        <end position="493"/>
    </location>
</feature>
<dbReference type="GO" id="GO:0030838">
    <property type="term" value="P:positive regulation of actin filament polymerization"/>
    <property type="evidence" value="ECO:0007669"/>
    <property type="project" value="TreeGrafter"/>
</dbReference>
<dbReference type="InterPro" id="IPR001452">
    <property type="entry name" value="SH3_domain"/>
</dbReference>
<name>A0AAV8Z0E2_9CUCU</name>
<evidence type="ECO:0000256" key="3">
    <source>
        <dbReference type="SAM" id="MobiDB-lite"/>
    </source>
</evidence>
<dbReference type="GO" id="GO:0051764">
    <property type="term" value="P:actin crosslink formation"/>
    <property type="evidence" value="ECO:0007669"/>
    <property type="project" value="TreeGrafter"/>
</dbReference>
<sequence length="1128" mass="128131">MANNNNSHSFPHRSLRGPKGLLFGLKAFYVDLLVPLETNLEKDTKVVQAAFVRNKKRNENKTESVRQPRPSVPGTNFDRQASKLHPETANPPGNGSVLVEKFVRPRKPRLSLTFSLLFQSEQKRFLQQHKQRSETYSKAAAMMKKQRKKSRGSTKTGLAMDKELKNMQVLEEGENQIGCILRAKPEKCYDSRTETSRSEAYQQNIEKWSDVAKTREYLPETVENIFSNRLRVRNSNFKRKYPSGRTRTCIRILGVPIFEEDRMSINSQLRKTKSMDASCLDIRSIGDAGSPVNTLSRAKSEYNLNSSTHSLVQDGHTPTRRPKSMAVPPPPAWDTQLARALYAYLSSGENQLSFHEGDLIALIGERNKGWQFGENLRTQCSGWFPLAYTELLDDPTLSPAHRSDAGGSSQHNNAPATPIGGNNMMSVGSGPPSGNNTLDQPSPRMFGDTLHLHRSNHNAKQIRRAIGSNNIPRPLCQRPFPRRHCPHTKKTGITQSQSTNFSMKSNMDTSTFQSPYSTAGIKSSASTFNFSTSASGAYSTHPAPTRSDRPTTVTPLPLHLQTKGGKIGGPVGNVSLHSSNDSGFSNDPPPQPEIDYSDDDSIPGQTKLPSRRRIIKELNGDTNNNTVNNTLKSTRKSSPIKPSRSHGNLVENRFYMSDDPEVLTRERKNLVKRTKSFWKFGKNSSDNEILEGMALWKHRDLVDVNDSNEKARRKINSQERVRRPSRDKSNDSDKTINNNNVNNKENHVEEKSKESKAKEIRHTKSFSEKQRQKEPSKKPSKADNDNFENSYKKTKKPSFDDQFYDDDGDGLMLKTVNRKSILQQYSDDISGTDSEAESEMTSDDPYDCILVDDQKVKKSDSHFPNVAELGKKLEKLSKTSKFSPNKDVSRQARNAVQEKNTINMRIERTNSVKKISPDREDEEIITFHQDKRHTSSFKTFGIEVQNDENGEKEMIDEKYYSQNHTKRTNESNAQDKRRHYAESNNRSSSMEKRGRPSYESIDSDTDHHGRDHRDRAMPNGRRSHTDVDKREKNNKNYYDSTNDELSDAAESRQFLPRTKLTKTNSNNSAHSKYEQDIGLMEYGETLQRRLKNPEYNSKFDEKSPHNGNMYGPWYDLWGLDSTATSPRK</sequence>
<evidence type="ECO:0000256" key="1">
    <source>
        <dbReference type="ARBA" id="ARBA00022443"/>
    </source>
</evidence>
<keyword evidence="6" id="KW-1185">Reference proteome</keyword>
<dbReference type="EMBL" id="JAPWTK010000022">
    <property type="protein sequence ID" value="KAJ8957590.1"/>
    <property type="molecule type" value="Genomic_DNA"/>
</dbReference>
<dbReference type="InterPro" id="IPR027681">
    <property type="entry name" value="IRSp53/IRTKS/Pinkbar"/>
</dbReference>
<feature type="compositionally biased region" description="Polar residues" evidence="3">
    <location>
        <begin position="818"/>
        <end position="833"/>
    </location>
</feature>
<dbReference type="Gene3D" id="2.30.30.40">
    <property type="entry name" value="SH3 Domains"/>
    <property type="match status" value="1"/>
</dbReference>
<dbReference type="InterPro" id="IPR027267">
    <property type="entry name" value="AH/BAR_dom_sf"/>
</dbReference>
<feature type="region of interest" description="Disordered" evidence="3">
    <location>
        <begin position="877"/>
        <end position="900"/>
    </location>
</feature>
<feature type="compositionally biased region" description="Basic and acidic residues" evidence="3">
    <location>
        <begin position="744"/>
        <end position="784"/>
    </location>
</feature>
<dbReference type="FunFam" id="2.30.30.40:FF:000188">
    <property type="entry name" value="Insulin receptor tyrosine kinase substrate"/>
    <property type="match status" value="1"/>
</dbReference>
<feature type="domain" description="SH3" evidence="4">
    <location>
        <begin position="333"/>
        <end position="394"/>
    </location>
</feature>
<feature type="compositionally biased region" description="Basic and acidic residues" evidence="3">
    <location>
        <begin position="1004"/>
        <end position="1016"/>
    </location>
</feature>
<protein>
    <recommendedName>
        <fullName evidence="4">SH3 domain-containing protein</fullName>
    </recommendedName>
</protein>
<dbReference type="GO" id="GO:0051017">
    <property type="term" value="P:actin filament bundle assembly"/>
    <property type="evidence" value="ECO:0007669"/>
    <property type="project" value="TreeGrafter"/>
</dbReference>
<dbReference type="AlphaFoldDB" id="A0AAV8Z0E2"/>
<evidence type="ECO:0000256" key="2">
    <source>
        <dbReference type="PROSITE-ProRule" id="PRU00192"/>
    </source>
</evidence>
<dbReference type="InterPro" id="IPR036028">
    <property type="entry name" value="SH3-like_dom_sf"/>
</dbReference>
<dbReference type="Proteomes" id="UP001162162">
    <property type="component" value="Unassembled WGS sequence"/>
</dbReference>
<feature type="compositionally biased region" description="Basic and acidic residues" evidence="3">
    <location>
        <begin position="949"/>
        <end position="959"/>
    </location>
</feature>
<dbReference type="GO" id="GO:0005829">
    <property type="term" value="C:cytosol"/>
    <property type="evidence" value="ECO:0007669"/>
    <property type="project" value="TreeGrafter"/>
</dbReference>
<feature type="region of interest" description="Disordered" evidence="3">
    <location>
        <begin position="306"/>
        <end position="331"/>
    </location>
</feature>
<feature type="region of interest" description="Disordered" evidence="3">
    <location>
        <begin position="709"/>
        <end position="845"/>
    </location>
</feature>
<feature type="region of interest" description="Disordered" evidence="3">
    <location>
        <begin position="395"/>
        <end position="444"/>
    </location>
</feature>
<dbReference type="Pfam" id="PF00018">
    <property type="entry name" value="SH3_1"/>
    <property type="match status" value="1"/>
</dbReference>
<feature type="compositionally biased region" description="Acidic residues" evidence="3">
    <location>
        <begin position="834"/>
        <end position="845"/>
    </location>
</feature>
<gene>
    <name evidence="5" type="ORF">NQ318_020631</name>
</gene>
<dbReference type="SMART" id="SM00326">
    <property type="entry name" value="SH3"/>
    <property type="match status" value="1"/>
</dbReference>
<feature type="compositionally biased region" description="Polar residues" evidence="3">
    <location>
        <begin position="891"/>
        <end position="900"/>
    </location>
</feature>
<dbReference type="CDD" id="cd11779">
    <property type="entry name" value="SH3_Irsp53_BAIAP2L"/>
    <property type="match status" value="1"/>
</dbReference>
<keyword evidence="1 2" id="KW-0728">SH3 domain</keyword>
<feature type="compositionally biased region" description="Basic and acidic residues" evidence="3">
    <location>
        <begin position="709"/>
        <end position="734"/>
    </location>
</feature>